<keyword evidence="1" id="KW-1133">Transmembrane helix</keyword>
<gene>
    <name evidence="2" type="ORF">G3A44_17895</name>
</gene>
<evidence type="ECO:0000256" key="1">
    <source>
        <dbReference type="SAM" id="Phobius"/>
    </source>
</evidence>
<dbReference type="RefSeq" id="WP_163459120.1">
    <property type="nucleotide sequence ID" value="NZ_JAAGOH010000027.1"/>
</dbReference>
<keyword evidence="1" id="KW-0812">Transmembrane</keyword>
<dbReference type="Proteomes" id="UP000484255">
    <property type="component" value="Unassembled WGS sequence"/>
</dbReference>
<dbReference type="AlphaFoldDB" id="A0A7C9PJ31"/>
<accession>A0A7C9PJ31</accession>
<proteinExistence type="predicted"/>
<name>A0A7C9PJ31_9BURK</name>
<feature type="transmembrane region" description="Helical" evidence="1">
    <location>
        <begin position="69"/>
        <end position="88"/>
    </location>
</feature>
<protein>
    <submittedName>
        <fullName evidence="2">Uncharacterized protein</fullName>
    </submittedName>
</protein>
<reference evidence="2 3" key="1">
    <citation type="submission" date="2020-02" db="EMBL/GenBank/DDBJ databases">
        <title>Ideonella bacterium strain TBM-1.</title>
        <authorList>
            <person name="Chen W.-M."/>
        </authorList>
    </citation>
    <scope>NUCLEOTIDE SEQUENCE [LARGE SCALE GENOMIC DNA]</scope>
    <source>
        <strain evidence="2 3">TBM-1</strain>
    </source>
</reference>
<evidence type="ECO:0000313" key="2">
    <source>
        <dbReference type="EMBL" id="NDY93068.1"/>
    </source>
</evidence>
<feature type="transmembrane region" description="Helical" evidence="1">
    <location>
        <begin position="44"/>
        <end position="63"/>
    </location>
</feature>
<keyword evidence="3" id="KW-1185">Reference proteome</keyword>
<feature type="transmembrane region" description="Helical" evidence="1">
    <location>
        <begin position="6"/>
        <end position="32"/>
    </location>
</feature>
<evidence type="ECO:0000313" key="3">
    <source>
        <dbReference type="Proteomes" id="UP000484255"/>
    </source>
</evidence>
<sequence>MDPVVAFWHVVNGLMPGVGVAVWAVLLAKAVWRRRLASVAWRHLLAWTVGAGVLAQLSGLVVMGRDGTMAGYGLLALAVAAALWWAGLRGR</sequence>
<dbReference type="EMBL" id="JAAGOH010000027">
    <property type="protein sequence ID" value="NDY93068.1"/>
    <property type="molecule type" value="Genomic_DNA"/>
</dbReference>
<comment type="caution">
    <text evidence="2">The sequence shown here is derived from an EMBL/GenBank/DDBJ whole genome shotgun (WGS) entry which is preliminary data.</text>
</comment>
<keyword evidence="1" id="KW-0472">Membrane</keyword>
<organism evidence="2 3">
    <name type="scientific">Ideonella livida</name>
    <dbReference type="NCBI Taxonomy" id="2707176"/>
    <lineage>
        <taxon>Bacteria</taxon>
        <taxon>Pseudomonadati</taxon>
        <taxon>Pseudomonadota</taxon>
        <taxon>Betaproteobacteria</taxon>
        <taxon>Burkholderiales</taxon>
        <taxon>Sphaerotilaceae</taxon>
        <taxon>Ideonella</taxon>
    </lineage>
</organism>